<gene>
    <name evidence="2" type="ORF">ENT99_02095</name>
    <name evidence="3" type="ORF">ENU64_05545</name>
</gene>
<evidence type="ECO:0000259" key="1">
    <source>
        <dbReference type="SMART" id="SM00933"/>
    </source>
</evidence>
<comment type="caution">
    <text evidence="3">The sequence shown here is derived from an EMBL/GenBank/DDBJ whole genome shotgun (WGS) entry which is preliminary data.</text>
</comment>
<dbReference type="SMART" id="SM00933">
    <property type="entry name" value="NurA"/>
    <property type="match status" value="1"/>
</dbReference>
<sequence>MVKPLETIFPELEQRLPLLLKNIRDRFDKEKGSTEQVLKKYRWYVVEEERECSCAVADSSFLLIESRIGHIYAIQGMAAVYTIQDNTVKRLAYKMFSDVGLISAKPTKKSYVIRKSIFKKALTSYAYMLEVESIVDIMNTQLVDAVLIDGSFISFAATKISKEAETTIESIKDTYSLESIENRKSMCINELSKKKHSVFLAKSSNAGFYTQSLYSDMYVLELTRLYRIYPYYRSGFLEPIKIKTNALSKIIDVRYIDVNSVTVTYMRLRDNAPVYQISFPREVHEEDIKYVASCLKKWSSSGYPAPLEYVHRISRLPRKSLINAMMLIGIPIASGREIIEIA</sequence>
<feature type="domain" description="NurA" evidence="1">
    <location>
        <begin position="52"/>
        <end position="316"/>
    </location>
</feature>
<evidence type="ECO:0000313" key="2">
    <source>
        <dbReference type="EMBL" id="HFQ78479.1"/>
    </source>
</evidence>
<dbReference type="EMBL" id="DTDH01000159">
    <property type="protein sequence ID" value="HGT98874.1"/>
    <property type="molecule type" value="Genomic_DNA"/>
</dbReference>
<dbReference type="EMBL" id="DTAU01000044">
    <property type="protein sequence ID" value="HFQ78479.1"/>
    <property type="molecule type" value="Genomic_DNA"/>
</dbReference>
<evidence type="ECO:0000313" key="3">
    <source>
        <dbReference type="EMBL" id="HGT98874.1"/>
    </source>
</evidence>
<protein>
    <submittedName>
        <fullName evidence="3">DNA double-strand break repair nuclease NurA</fullName>
    </submittedName>
</protein>
<reference evidence="3" key="1">
    <citation type="journal article" date="2020" name="mSystems">
        <title>Genome- and Community-Level Interaction Insights into Carbon Utilization and Element Cycling Functions of Hydrothermarchaeota in Hydrothermal Sediment.</title>
        <authorList>
            <person name="Zhou Z."/>
            <person name="Liu Y."/>
            <person name="Xu W."/>
            <person name="Pan J."/>
            <person name="Luo Z.H."/>
            <person name="Li M."/>
        </authorList>
    </citation>
    <scope>NUCLEOTIDE SEQUENCE [LARGE SCALE GENOMIC DNA]</scope>
    <source>
        <strain evidence="2">SpSt-629</strain>
        <strain evidence="3">SpSt-688</strain>
    </source>
</reference>
<accession>A0A7J3MZB9</accession>
<dbReference type="Pfam" id="PF09376">
    <property type="entry name" value="NurA"/>
    <property type="match status" value="1"/>
</dbReference>
<dbReference type="AlphaFoldDB" id="A0A7J3MZB9"/>
<name>A0A7J3MZB9_9CREN</name>
<proteinExistence type="predicted"/>
<dbReference type="InterPro" id="IPR018977">
    <property type="entry name" value="NurA_domain"/>
</dbReference>
<organism evidence="3">
    <name type="scientific">Ignisphaera aggregans</name>
    <dbReference type="NCBI Taxonomy" id="334771"/>
    <lineage>
        <taxon>Archaea</taxon>
        <taxon>Thermoproteota</taxon>
        <taxon>Thermoprotei</taxon>
        <taxon>Desulfurococcales</taxon>
        <taxon>Desulfurococcaceae</taxon>
        <taxon>Ignisphaera</taxon>
    </lineage>
</organism>